<dbReference type="AlphaFoldDB" id="A0A9J6NXL7"/>
<protein>
    <submittedName>
        <fullName evidence="2">Uncharacterized protein</fullName>
    </submittedName>
</protein>
<name>A0A9J6NXL7_9CLOT</name>
<gene>
    <name evidence="2" type="ORF">KDK92_02740</name>
</gene>
<evidence type="ECO:0000256" key="1">
    <source>
        <dbReference type="SAM" id="Phobius"/>
    </source>
</evidence>
<comment type="caution">
    <text evidence="2">The sequence shown here is derived from an EMBL/GenBank/DDBJ whole genome shotgun (WGS) entry which is preliminary data.</text>
</comment>
<reference evidence="2" key="1">
    <citation type="journal article" date="2021" name="mSystems">
        <title>Bacteria and Archaea Synergistically Convert Glycine Betaine to Biogenic Methane in the Formosa Cold Seep of the South China Sea.</title>
        <authorList>
            <person name="Li L."/>
            <person name="Zhang W."/>
            <person name="Zhang S."/>
            <person name="Song L."/>
            <person name="Sun Q."/>
            <person name="Zhang H."/>
            <person name="Xiang H."/>
            <person name="Dong X."/>
        </authorList>
    </citation>
    <scope>NUCLEOTIDE SEQUENCE</scope>
    <source>
        <strain evidence="2">ZWT</strain>
    </source>
</reference>
<dbReference type="RefSeq" id="WP_250857512.1">
    <property type="nucleotide sequence ID" value="NZ_JAGSOJ010000001.1"/>
</dbReference>
<keyword evidence="1" id="KW-0472">Membrane</keyword>
<evidence type="ECO:0000313" key="2">
    <source>
        <dbReference type="EMBL" id="MCM1988641.1"/>
    </source>
</evidence>
<keyword evidence="3" id="KW-1185">Reference proteome</keyword>
<accession>A0A9J6NXL7</accession>
<sequence>MVDIIKKHKVVVIVVLIDLLLTWLLVYSGIVLPYVSPSIEQYRLSGTSFPRDYAQKLFWLIIHAPTSILIDGKLGGITNSNIFAFLSVLQTGLIAYYLEKIILLPKKSKTKND</sequence>
<dbReference type="Proteomes" id="UP001056429">
    <property type="component" value="Unassembled WGS sequence"/>
</dbReference>
<feature type="transmembrane region" description="Helical" evidence="1">
    <location>
        <begin position="82"/>
        <end position="99"/>
    </location>
</feature>
<keyword evidence="1" id="KW-1133">Transmembrane helix</keyword>
<reference evidence="2" key="2">
    <citation type="submission" date="2021-04" db="EMBL/GenBank/DDBJ databases">
        <authorList>
            <person name="Dong X."/>
        </authorList>
    </citation>
    <scope>NUCLEOTIDE SEQUENCE</scope>
    <source>
        <strain evidence="2">ZWT</strain>
    </source>
</reference>
<dbReference type="EMBL" id="JAGSOJ010000001">
    <property type="protein sequence ID" value="MCM1988641.1"/>
    <property type="molecule type" value="Genomic_DNA"/>
</dbReference>
<evidence type="ECO:0000313" key="3">
    <source>
        <dbReference type="Proteomes" id="UP001056429"/>
    </source>
</evidence>
<keyword evidence="1" id="KW-0812">Transmembrane</keyword>
<organism evidence="2 3">
    <name type="scientific">Oceanirhabdus seepicola</name>
    <dbReference type="NCBI Taxonomy" id="2828781"/>
    <lineage>
        <taxon>Bacteria</taxon>
        <taxon>Bacillati</taxon>
        <taxon>Bacillota</taxon>
        <taxon>Clostridia</taxon>
        <taxon>Eubacteriales</taxon>
        <taxon>Clostridiaceae</taxon>
        <taxon>Oceanirhabdus</taxon>
    </lineage>
</organism>
<proteinExistence type="predicted"/>
<feature type="transmembrane region" description="Helical" evidence="1">
    <location>
        <begin position="12"/>
        <end position="35"/>
    </location>
</feature>